<dbReference type="GO" id="GO:0000900">
    <property type="term" value="F:mRNA regulatory element binding translation repressor activity"/>
    <property type="evidence" value="ECO:0007669"/>
    <property type="project" value="TreeGrafter"/>
</dbReference>
<evidence type="ECO:0000313" key="4">
    <source>
        <dbReference type="EnsemblMetazoa" id="XP_022667929"/>
    </source>
</evidence>
<evidence type="ECO:0000313" key="5">
    <source>
        <dbReference type="Proteomes" id="UP000594260"/>
    </source>
</evidence>
<dbReference type="InterPro" id="IPR032296">
    <property type="entry name" value="CEBP_ZZ"/>
</dbReference>
<dbReference type="InParanoid" id="A0A7M7MIP8"/>
<dbReference type="PANTHER" id="PTHR12566">
    <property type="entry name" value="CYTOPLASMIC POLYADENYLATION ELEMENT BINDING PROTEIN CPEB"/>
    <property type="match status" value="1"/>
</dbReference>
<dbReference type="Pfam" id="PF16366">
    <property type="entry name" value="CEBP_ZZ"/>
    <property type="match status" value="1"/>
</dbReference>
<dbReference type="AlphaFoldDB" id="A0A7M7MIP8"/>
<dbReference type="Gene3D" id="3.30.70.330">
    <property type="match status" value="2"/>
</dbReference>
<proteinExistence type="predicted"/>
<dbReference type="OrthoDB" id="6514651at2759"/>
<dbReference type="GO" id="GO:0005634">
    <property type="term" value="C:nucleus"/>
    <property type="evidence" value="ECO:0007669"/>
    <property type="project" value="TreeGrafter"/>
</dbReference>
<dbReference type="KEGG" id="vde:111253166"/>
<dbReference type="GO" id="GO:0045202">
    <property type="term" value="C:synapse"/>
    <property type="evidence" value="ECO:0007669"/>
    <property type="project" value="TreeGrafter"/>
</dbReference>
<dbReference type="GeneID" id="111253166"/>
<accession>A0A7M7MIP8</accession>
<dbReference type="Proteomes" id="UP000594260">
    <property type="component" value="Unplaced"/>
</dbReference>
<evidence type="ECO:0000256" key="1">
    <source>
        <dbReference type="ARBA" id="ARBA00022884"/>
    </source>
</evidence>
<dbReference type="PANTHER" id="PTHR12566:SF9">
    <property type="entry name" value="CYTOPLASMIC POLYADENYLATION ELEMENT-BINDING PROTEIN 1"/>
    <property type="match status" value="1"/>
</dbReference>
<dbReference type="SUPFAM" id="SSF54928">
    <property type="entry name" value="RNA-binding domain, RBD"/>
    <property type="match status" value="1"/>
</dbReference>
<dbReference type="GO" id="GO:0008135">
    <property type="term" value="F:translation factor activity, RNA binding"/>
    <property type="evidence" value="ECO:0007669"/>
    <property type="project" value="TreeGrafter"/>
</dbReference>
<dbReference type="PROSITE" id="PS50102">
    <property type="entry name" value="RRM"/>
    <property type="match status" value="1"/>
</dbReference>
<name>A0A7M7MIP8_VARDE</name>
<dbReference type="InterPro" id="IPR038446">
    <property type="entry name" value="CEBP_ZZ_sf"/>
</dbReference>
<dbReference type="GO" id="GO:2000766">
    <property type="term" value="P:negative regulation of cytoplasmic translation"/>
    <property type="evidence" value="ECO:0007669"/>
    <property type="project" value="TreeGrafter"/>
</dbReference>
<keyword evidence="1 2" id="KW-0694">RNA-binding</keyword>
<protein>
    <recommendedName>
        <fullName evidence="3">RRM domain-containing protein</fullName>
    </recommendedName>
</protein>
<reference evidence="4" key="1">
    <citation type="submission" date="2021-01" db="UniProtKB">
        <authorList>
            <consortium name="EnsemblMetazoa"/>
        </authorList>
    </citation>
    <scope>IDENTIFICATION</scope>
</reference>
<dbReference type="InterPro" id="IPR034819">
    <property type="entry name" value="CPEB"/>
</dbReference>
<dbReference type="Gene3D" id="4.10.640.40">
    <property type="entry name" value="Cytoplasmic polyadenylation element-binding protein, ZZ domain"/>
    <property type="match status" value="1"/>
</dbReference>
<dbReference type="SMART" id="SM00360">
    <property type="entry name" value="RRM"/>
    <property type="match status" value="2"/>
</dbReference>
<dbReference type="InterPro" id="IPR035979">
    <property type="entry name" value="RBD_domain_sf"/>
</dbReference>
<keyword evidence="5" id="KW-1185">Reference proteome</keyword>
<organism evidence="4 5">
    <name type="scientific">Varroa destructor</name>
    <name type="common">Honeybee mite</name>
    <dbReference type="NCBI Taxonomy" id="109461"/>
    <lineage>
        <taxon>Eukaryota</taxon>
        <taxon>Metazoa</taxon>
        <taxon>Ecdysozoa</taxon>
        <taxon>Arthropoda</taxon>
        <taxon>Chelicerata</taxon>
        <taxon>Arachnida</taxon>
        <taxon>Acari</taxon>
        <taxon>Parasitiformes</taxon>
        <taxon>Mesostigmata</taxon>
        <taxon>Gamasina</taxon>
        <taxon>Dermanyssoidea</taxon>
        <taxon>Varroidae</taxon>
        <taxon>Varroa</taxon>
    </lineage>
</organism>
<dbReference type="GO" id="GO:0003730">
    <property type="term" value="F:mRNA 3'-UTR binding"/>
    <property type="evidence" value="ECO:0007669"/>
    <property type="project" value="InterPro"/>
</dbReference>
<dbReference type="EnsemblMetazoa" id="XM_022812194">
    <property type="protein sequence ID" value="XP_022667929"/>
    <property type="gene ID" value="LOC111253166"/>
</dbReference>
<evidence type="ECO:0000259" key="3">
    <source>
        <dbReference type="PROSITE" id="PS50102"/>
    </source>
</evidence>
<sequence>MDTLDTVQRYREVIHGQQTQQMGRRDARSRTGGGMATLVQPRIIWVERNFELTREPEPNPEYSRKIFIGGFPPQVTSRELEAAFQPFGRVRCHKQADRGHAYVVFENGRRVAEFLSSCRRTEGAEIYAWQAWGTSLQVIPWETSDNQYGERILDLGVDQLNFMVFVGALYGETTAKQLAFVLELTCGPVQFVRIDTDRYQYPTGSARVQFRTYQSFLQALKIHYLEIRAHHYQRTIELNPFVDEGVLCSRCLSNPSVVVCKAATCLKHYCNRCFMEHVTPLTDEHIPVIRREQGP</sequence>
<dbReference type="InterPro" id="IPR012677">
    <property type="entry name" value="Nucleotide-bd_a/b_plait_sf"/>
</dbReference>
<evidence type="ECO:0000256" key="2">
    <source>
        <dbReference type="PROSITE-ProRule" id="PRU00176"/>
    </source>
</evidence>
<dbReference type="Pfam" id="PF16367">
    <property type="entry name" value="RRM_7"/>
    <property type="match status" value="1"/>
</dbReference>
<dbReference type="GO" id="GO:0043022">
    <property type="term" value="F:ribosome binding"/>
    <property type="evidence" value="ECO:0007669"/>
    <property type="project" value="TreeGrafter"/>
</dbReference>
<dbReference type="GO" id="GO:0043005">
    <property type="term" value="C:neuron projection"/>
    <property type="evidence" value="ECO:0007669"/>
    <property type="project" value="TreeGrafter"/>
</dbReference>
<dbReference type="GO" id="GO:0005737">
    <property type="term" value="C:cytoplasm"/>
    <property type="evidence" value="ECO:0007669"/>
    <property type="project" value="TreeGrafter"/>
</dbReference>
<dbReference type="RefSeq" id="XP_022667929.1">
    <property type="nucleotide sequence ID" value="XM_022812194.1"/>
</dbReference>
<feature type="domain" description="RRM" evidence="3">
    <location>
        <begin position="64"/>
        <end position="138"/>
    </location>
</feature>
<dbReference type="InterPro" id="IPR000504">
    <property type="entry name" value="RRM_dom"/>
</dbReference>